<dbReference type="GO" id="GO:0010181">
    <property type="term" value="F:FMN binding"/>
    <property type="evidence" value="ECO:0007669"/>
    <property type="project" value="TreeGrafter"/>
</dbReference>
<dbReference type="InterPro" id="IPR029039">
    <property type="entry name" value="Flavoprotein-like_sf"/>
</dbReference>
<dbReference type="PANTHER" id="PTHR30543">
    <property type="entry name" value="CHROMATE REDUCTASE"/>
    <property type="match status" value="1"/>
</dbReference>
<dbReference type="SUPFAM" id="SSF52218">
    <property type="entry name" value="Flavoproteins"/>
    <property type="match status" value="1"/>
</dbReference>
<evidence type="ECO:0000259" key="1">
    <source>
        <dbReference type="Pfam" id="PF03358"/>
    </source>
</evidence>
<name>A0A6U3NKU5_9STRA</name>
<organism evidence="3">
    <name type="scientific">Ditylum brightwellii</name>
    <dbReference type="NCBI Taxonomy" id="49249"/>
    <lineage>
        <taxon>Eukaryota</taxon>
        <taxon>Sar</taxon>
        <taxon>Stramenopiles</taxon>
        <taxon>Ochrophyta</taxon>
        <taxon>Bacillariophyta</taxon>
        <taxon>Mediophyceae</taxon>
        <taxon>Lithodesmiophycidae</taxon>
        <taxon>Lithodesmiales</taxon>
        <taxon>Lithodesmiaceae</taxon>
        <taxon>Ditylum</taxon>
    </lineage>
</organism>
<proteinExistence type="predicted"/>
<gene>
    <name evidence="3" type="ORF">DBRI00130_LOCUS36280</name>
    <name evidence="2" type="ORF">DBRI1063_LOCUS203</name>
</gene>
<dbReference type="EMBL" id="HBGN01000358">
    <property type="protein sequence ID" value="CAD9313797.1"/>
    <property type="molecule type" value="Transcribed_RNA"/>
</dbReference>
<dbReference type="InterPro" id="IPR005025">
    <property type="entry name" value="FMN_Rdtase-like_dom"/>
</dbReference>
<evidence type="ECO:0000313" key="2">
    <source>
        <dbReference type="EMBL" id="CAD9313797.1"/>
    </source>
</evidence>
<dbReference type="InterPro" id="IPR050712">
    <property type="entry name" value="NAD(P)H-dep_reductase"/>
</dbReference>
<dbReference type="GO" id="GO:0016491">
    <property type="term" value="F:oxidoreductase activity"/>
    <property type="evidence" value="ECO:0007669"/>
    <property type="project" value="InterPro"/>
</dbReference>
<dbReference type="AlphaFoldDB" id="A0A6U3NKU5"/>
<feature type="domain" description="NADPH-dependent FMN reductase-like" evidence="1">
    <location>
        <begin position="135"/>
        <end position="297"/>
    </location>
</feature>
<protein>
    <recommendedName>
        <fullName evidence="1">NADPH-dependent FMN reductase-like domain-containing protein</fullName>
    </recommendedName>
</protein>
<accession>A0A6U3NKU5</accession>
<dbReference type="Gene3D" id="3.40.50.360">
    <property type="match status" value="1"/>
</dbReference>
<dbReference type="Pfam" id="PF03358">
    <property type="entry name" value="FMN_red"/>
    <property type="match status" value="1"/>
</dbReference>
<dbReference type="PANTHER" id="PTHR30543:SF21">
    <property type="entry name" value="NAD(P)H-DEPENDENT FMN REDUCTASE LOT6"/>
    <property type="match status" value="1"/>
</dbReference>
<dbReference type="GO" id="GO:0005829">
    <property type="term" value="C:cytosol"/>
    <property type="evidence" value="ECO:0007669"/>
    <property type="project" value="TreeGrafter"/>
</dbReference>
<reference evidence="3" key="1">
    <citation type="submission" date="2021-01" db="EMBL/GenBank/DDBJ databases">
        <authorList>
            <person name="Corre E."/>
            <person name="Pelletier E."/>
            <person name="Niang G."/>
            <person name="Scheremetjew M."/>
            <person name="Finn R."/>
            <person name="Kale V."/>
            <person name="Holt S."/>
            <person name="Cochrane G."/>
            <person name="Meng A."/>
            <person name="Brown T."/>
            <person name="Cohen L."/>
        </authorList>
    </citation>
    <scope>NUCLEOTIDE SEQUENCE</scope>
    <source>
        <strain evidence="3">GSO104</strain>
        <strain evidence="2">Pop2</strain>
    </source>
</reference>
<sequence>MSKRQHNPDGEVLTAEQKRARKKVVDEFAFKLLELQMEGEERSQTYGHAKELVQEAQSQHPWITRVGLYNRIAYIKRQGLSLEEARDVLVPDPVSQITNDAIRQYSTSAITEPNPFEAKRARLLMSTNVRTLKTAIFYGSAKAVTPPWGGDTRIGDRVYNWVTRTLSEREAQLGGETIIHDVTIFDPLIIFGRGGALSEFSGAEMRSPTFMMREMPPRAQELATKIAEADCYIIISPEYNHVVPPALSSLMGHFGGSLYKCKPSGIVTYSIGPWGGMRAAMSISTMCHELGCLPVSAMCGIPTVADILKIDGTPVNRNNRMLKQLPNMLEQLEWMAVAMKNQRDTVGTF</sequence>
<evidence type="ECO:0000313" key="3">
    <source>
        <dbReference type="EMBL" id="CAE4647600.1"/>
    </source>
</evidence>
<dbReference type="EMBL" id="HBNS01046949">
    <property type="protein sequence ID" value="CAE4647600.1"/>
    <property type="molecule type" value="Transcribed_RNA"/>
</dbReference>